<accession>A0A0A9EQU7</accession>
<organism evidence="1">
    <name type="scientific">Arundo donax</name>
    <name type="common">Giant reed</name>
    <name type="synonym">Donax arundinaceus</name>
    <dbReference type="NCBI Taxonomy" id="35708"/>
    <lineage>
        <taxon>Eukaryota</taxon>
        <taxon>Viridiplantae</taxon>
        <taxon>Streptophyta</taxon>
        <taxon>Embryophyta</taxon>
        <taxon>Tracheophyta</taxon>
        <taxon>Spermatophyta</taxon>
        <taxon>Magnoliopsida</taxon>
        <taxon>Liliopsida</taxon>
        <taxon>Poales</taxon>
        <taxon>Poaceae</taxon>
        <taxon>PACMAD clade</taxon>
        <taxon>Arundinoideae</taxon>
        <taxon>Arundineae</taxon>
        <taxon>Arundo</taxon>
    </lineage>
</organism>
<evidence type="ECO:0000313" key="1">
    <source>
        <dbReference type="EMBL" id="JAE02472.1"/>
    </source>
</evidence>
<dbReference type="EMBL" id="GBRH01195424">
    <property type="protein sequence ID" value="JAE02472.1"/>
    <property type="molecule type" value="Transcribed_RNA"/>
</dbReference>
<reference evidence="1" key="2">
    <citation type="journal article" date="2015" name="Data Brief">
        <title>Shoot transcriptome of the giant reed, Arundo donax.</title>
        <authorList>
            <person name="Barrero R.A."/>
            <person name="Guerrero F.D."/>
            <person name="Moolhuijzen P."/>
            <person name="Goolsby J.A."/>
            <person name="Tidwell J."/>
            <person name="Bellgard S.E."/>
            <person name="Bellgard M.I."/>
        </authorList>
    </citation>
    <scope>NUCLEOTIDE SEQUENCE</scope>
    <source>
        <tissue evidence="1">Shoot tissue taken approximately 20 cm above the soil surface</tissue>
    </source>
</reference>
<name>A0A0A9EQU7_ARUDO</name>
<proteinExistence type="predicted"/>
<protein>
    <submittedName>
        <fullName evidence="1">Uncharacterized protein</fullName>
    </submittedName>
</protein>
<reference evidence="1" key="1">
    <citation type="submission" date="2014-09" db="EMBL/GenBank/DDBJ databases">
        <authorList>
            <person name="Magalhaes I.L.F."/>
            <person name="Oliveira U."/>
            <person name="Santos F.R."/>
            <person name="Vidigal T.H.D.A."/>
            <person name="Brescovit A.D."/>
            <person name="Santos A.J."/>
        </authorList>
    </citation>
    <scope>NUCLEOTIDE SEQUENCE</scope>
    <source>
        <tissue evidence="1">Shoot tissue taken approximately 20 cm above the soil surface</tissue>
    </source>
</reference>
<dbReference type="AlphaFoldDB" id="A0A0A9EQU7"/>
<sequence>MFSISHLANKGDKLSV</sequence>